<dbReference type="Proteomes" id="UP001215598">
    <property type="component" value="Unassembled WGS sequence"/>
</dbReference>
<evidence type="ECO:0000313" key="3">
    <source>
        <dbReference type="Proteomes" id="UP001215598"/>
    </source>
</evidence>
<feature type="region of interest" description="Disordered" evidence="1">
    <location>
        <begin position="233"/>
        <end position="266"/>
    </location>
</feature>
<comment type="caution">
    <text evidence="2">The sequence shown here is derived from an EMBL/GenBank/DDBJ whole genome shotgun (WGS) entry which is preliminary data.</text>
</comment>
<protein>
    <submittedName>
        <fullName evidence="2">Uncharacterized protein</fullName>
    </submittedName>
</protein>
<sequence length="312" mass="34411">MSQHLRNTFNPSVERWSRVRDPTFPLVFVIQFYVRKNFATFTTLMESQELPVLARISAHFGNGTVAETAQLVGPDRKYNGSPRKHTVMCCKGNILGPPRQGSASSNRQSLALDQNLKSAEKNRRLTRISETAPSGLERTIIYNSTALSCQRVICLPGGRTSQHRNISANISTPMNPPSPQFDLIAHALTNMVKAQDKEEAHTVNWIFHVEQFILLEVVENLSKGFQSVSAGTEELGKTRSVNPASLEPRDIGNSSNVEKSRPVGTGCRNRMSCADDGNTCVDQGKHMPLNTVAIGVRGSETAQLKNTSLRPR</sequence>
<evidence type="ECO:0000256" key="1">
    <source>
        <dbReference type="SAM" id="MobiDB-lite"/>
    </source>
</evidence>
<keyword evidence="3" id="KW-1185">Reference proteome</keyword>
<dbReference type="EMBL" id="JARKIB010000038">
    <property type="protein sequence ID" value="KAJ7759997.1"/>
    <property type="molecule type" value="Genomic_DNA"/>
</dbReference>
<name>A0AAD7J971_9AGAR</name>
<proteinExistence type="predicted"/>
<gene>
    <name evidence="2" type="ORF">B0H16DRAFT_1456706</name>
</gene>
<dbReference type="AlphaFoldDB" id="A0AAD7J971"/>
<reference evidence="2" key="1">
    <citation type="submission" date="2023-03" db="EMBL/GenBank/DDBJ databases">
        <title>Massive genome expansion in bonnet fungi (Mycena s.s.) driven by repeated elements and novel gene families across ecological guilds.</title>
        <authorList>
            <consortium name="Lawrence Berkeley National Laboratory"/>
            <person name="Harder C.B."/>
            <person name="Miyauchi S."/>
            <person name="Viragh M."/>
            <person name="Kuo A."/>
            <person name="Thoen E."/>
            <person name="Andreopoulos B."/>
            <person name="Lu D."/>
            <person name="Skrede I."/>
            <person name="Drula E."/>
            <person name="Henrissat B."/>
            <person name="Morin E."/>
            <person name="Kohler A."/>
            <person name="Barry K."/>
            <person name="LaButti K."/>
            <person name="Morin E."/>
            <person name="Salamov A."/>
            <person name="Lipzen A."/>
            <person name="Mereny Z."/>
            <person name="Hegedus B."/>
            <person name="Baldrian P."/>
            <person name="Stursova M."/>
            <person name="Weitz H."/>
            <person name="Taylor A."/>
            <person name="Grigoriev I.V."/>
            <person name="Nagy L.G."/>
            <person name="Martin F."/>
            <person name="Kauserud H."/>
        </authorList>
    </citation>
    <scope>NUCLEOTIDE SEQUENCE</scope>
    <source>
        <strain evidence="2">CBHHK182m</strain>
    </source>
</reference>
<evidence type="ECO:0000313" key="2">
    <source>
        <dbReference type="EMBL" id="KAJ7759997.1"/>
    </source>
</evidence>
<organism evidence="2 3">
    <name type="scientific">Mycena metata</name>
    <dbReference type="NCBI Taxonomy" id="1033252"/>
    <lineage>
        <taxon>Eukaryota</taxon>
        <taxon>Fungi</taxon>
        <taxon>Dikarya</taxon>
        <taxon>Basidiomycota</taxon>
        <taxon>Agaricomycotina</taxon>
        <taxon>Agaricomycetes</taxon>
        <taxon>Agaricomycetidae</taxon>
        <taxon>Agaricales</taxon>
        <taxon>Marasmiineae</taxon>
        <taxon>Mycenaceae</taxon>
        <taxon>Mycena</taxon>
    </lineage>
</organism>
<accession>A0AAD7J971</accession>